<dbReference type="Proteomes" id="UP001265259">
    <property type="component" value="Unassembled WGS sequence"/>
</dbReference>
<proteinExistence type="predicted"/>
<evidence type="ECO:0000313" key="3">
    <source>
        <dbReference type="Proteomes" id="UP001265259"/>
    </source>
</evidence>
<dbReference type="Gene3D" id="1.10.1220.10">
    <property type="entry name" value="Met repressor-like"/>
    <property type="match status" value="1"/>
</dbReference>
<dbReference type="InterPro" id="IPR013321">
    <property type="entry name" value="Arc_rbn_hlx_hlx"/>
</dbReference>
<keyword evidence="3" id="KW-1185">Reference proteome</keyword>
<protein>
    <recommendedName>
        <fullName evidence="4">RepB-like DNA primase domain-containing protein</fullName>
    </recommendedName>
</protein>
<dbReference type="RefSeq" id="WP_311694156.1">
    <property type="nucleotide sequence ID" value="NZ_JAVRHL010000006.1"/>
</dbReference>
<reference evidence="2 3" key="1">
    <citation type="submission" date="2023-09" db="EMBL/GenBank/DDBJ databases">
        <authorList>
            <person name="Rey-Velasco X."/>
        </authorList>
    </citation>
    <scope>NUCLEOTIDE SEQUENCE [LARGE SCALE GENOMIC DNA]</scope>
    <source>
        <strain evidence="2 3">F158</strain>
    </source>
</reference>
<evidence type="ECO:0000256" key="1">
    <source>
        <dbReference type="SAM" id="MobiDB-lite"/>
    </source>
</evidence>
<accession>A0ABU3DLG6</accession>
<organism evidence="2 3">
    <name type="scientific">Tropicimonas omnivorans</name>
    <dbReference type="NCBI Taxonomy" id="3075590"/>
    <lineage>
        <taxon>Bacteria</taxon>
        <taxon>Pseudomonadati</taxon>
        <taxon>Pseudomonadota</taxon>
        <taxon>Alphaproteobacteria</taxon>
        <taxon>Rhodobacterales</taxon>
        <taxon>Roseobacteraceae</taxon>
        <taxon>Tropicimonas</taxon>
    </lineage>
</organism>
<dbReference type="EMBL" id="JAVRHL010000006">
    <property type="protein sequence ID" value="MDT0684551.1"/>
    <property type="molecule type" value="Genomic_DNA"/>
</dbReference>
<gene>
    <name evidence="2" type="ORF">RM543_17910</name>
</gene>
<sequence length="528" mass="57483">MDLSQHHSFSTATRPAAAHMPAEAYLRLLHPLGAQGSATLMLLEEDRRCARTYRPDALPFAALNWLDRAAYVTLHRFRGTRSGGRLAALNVLALDLDYRTMPQWRGAAPGKVALAVKTAAQGLGLSLPSVVTDTGRGLAVLWLIHELPGAAAPRWRPAQRCLIDLFATFGADRSCGDAARIFRLPETVNAKCGRTVTVLGGTLRRHDFDALADAIYTAAGRPTRTELGQRKARKAERHAMPAGGPRGLAPAARFAQVRADLMALARHWGGQVPEGLRNSWLHLLATCLTHQHGGPNLAPEVEAAARHCAGLSPAEVAAVIRAAERRQKGEQDRYFYSGARTAEMLGVSDDLARRLHLKQIHSEAERARRRLEKEAGRRRAKGMATREDYLAVHATSREKPWEAHGYSRATWYRRGCPPAPAAKTAEPASQDTCTPRETGLPPLQGGLPRRRPRPALSAGHQPLHPSPEAPRNHRQPPAQPAPTRPDPSRSPPNRLPDLSPTPEEIVLAEEIFPGAMACPDPFAAARAS</sequence>
<evidence type="ECO:0000313" key="2">
    <source>
        <dbReference type="EMBL" id="MDT0684551.1"/>
    </source>
</evidence>
<feature type="region of interest" description="Disordered" evidence="1">
    <location>
        <begin position="418"/>
        <end position="506"/>
    </location>
</feature>
<comment type="caution">
    <text evidence="2">The sequence shown here is derived from an EMBL/GenBank/DDBJ whole genome shotgun (WGS) entry which is preliminary data.</text>
</comment>
<name>A0ABU3DLG6_9RHOB</name>
<evidence type="ECO:0008006" key="4">
    <source>
        <dbReference type="Google" id="ProtNLM"/>
    </source>
</evidence>
<feature type="compositionally biased region" description="Pro residues" evidence="1">
    <location>
        <begin position="477"/>
        <end position="494"/>
    </location>
</feature>